<accession>A0ACC1PJM5</accession>
<sequence length="755" mass="81141">MTMITVRRLLSLAGAALCVLSPASSSPLERRQTISFQSTGNPILADGSYYSGDPAPIVVNNTVYIISGRDQAGAAENNFGINQWQIFESANPNPSGGQWTLHANVVQPQNVFSWARAGSAYAAQIVQGRNGKFYLYAPVSQARTSSSDPFAIGVAVADNLLGPYSDAHPSGPIISQTVPAPGNNIQNIDPTVLVDDDGRVYIYFGTFGQLLAYELNTDMVTIKSTSVTRVSSLTGFFEAPWLMKRKSTYYMLYAGNNAGPNSPCTPTSYHACIAYGTASSPLGPWTYRGIVLDIVSSTTSHPGVFTRDGGATYYLVYHTRDATGRNALPAQHRARQARIRRRHIAADDQEGDADAPGDRRDAADAQHRAQGEGGVGRHDADPVLGGSDPRRARRGQPAAAGLLVLVRGGAVAADQHADVHVERVGAAERRRHGVLRGPARRLEHRRPAARGLARRVPELGGRVDARVAHGLRWISDGGDELAARGWFPDCHDDGAQGCLDGVGQKWPDPLAYASAQLRKAMADTAKLKSSYFVYATANVVMAMAHIASRSEVVSASAQAAAILDSGYTASRDLFLAPCSISLLLMGGSVTFFSGPFPFPFVTIFGLAAHHIAELRQPHRAVTNIPPNRALNESLRKKWDSSPGRASASKWADIDAMAKSGASKGLDAQALLEAKQDSARSPFVVHPGTGRVCVPIDTARLDAFDPLAVPTVQALLAEIGWLPYIEHFRSFVLALMRDERDPSVKRERDEGEGMEF</sequence>
<organism evidence="1 2">
    <name type="scientific">Xylaria curta</name>
    <dbReference type="NCBI Taxonomy" id="42375"/>
    <lineage>
        <taxon>Eukaryota</taxon>
        <taxon>Fungi</taxon>
        <taxon>Dikarya</taxon>
        <taxon>Ascomycota</taxon>
        <taxon>Pezizomycotina</taxon>
        <taxon>Sordariomycetes</taxon>
        <taxon>Xylariomycetidae</taxon>
        <taxon>Xylariales</taxon>
        <taxon>Xylariaceae</taxon>
        <taxon>Xylaria</taxon>
    </lineage>
</organism>
<reference evidence="1" key="1">
    <citation type="submission" date="2022-10" db="EMBL/GenBank/DDBJ databases">
        <title>Genome Sequence of Xylaria curta.</title>
        <authorList>
            <person name="Buettner E."/>
        </authorList>
    </citation>
    <scope>NUCLEOTIDE SEQUENCE</scope>
    <source>
        <strain evidence="1">Babe10</strain>
    </source>
</reference>
<evidence type="ECO:0000313" key="2">
    <source>
        <dbReference type="Proteomes" id="UP001143856"/>
    </source>
</evidence>
<keyword evidence="2" id="KW-1185">Reference proteome</keyword>
<protein>
    <submittedName>
        <fullName evidence="1">Uncharacterized protein</fullName>
    </submittedName>
</protein>
<dbReference type="Proteomes" id="UP001143856">
    <property type="component" value="Unassembled WGS sequence"/>
</dbReference>
<gene>
    <name evidence="1" type="ORF">NUW58_g2267</name>
</gene>
<dbReference type="EMBL" id="JAPDGR010000287">
    <property type="protein sequence ID" value="KAJ2992136.1"/>
    <property type="molecule type" value="Genomic_DNA"/>
</dbReference>
<proteinExistence type="predicted"/>
<name>A0ACC1PJM5_9PEZI</name>
<evidence type="ECO:0000313" key="1">
    <source>
        <dbReference type="EMBL" id="KAJ2992136.1"/>
    </source>
</evidence>
<comment type="caution">
    <text evidence="1">The sequence shown here is derived from an EMBL/GenBank/DDBJ whole genome shotgun (WGS) entry which is preliminary data.</text>
</comment>